<dbReference type="EMBL" id="RBVX01000087">
    <property type="protein sequence ID" value="RSL29191.1"/>
    <property type="molecule type" value="Genomic_DNA"/>
</dbReference>
<reference evidence="2 3" key="1">
    <citation type="submission" date="2018-10" db="EMBL/GenBank/DDBJ databases">
        <title>Draft genome sequence of Bacillus salarius IM0101, isolated from a hypersaline soil in Inner Mongolia, China.</title>
        <authorList>
            <person name="Yamprayoonswat W."/>
            <person name="Boonvisut S."/>
            <person name="Jumpathong W."/>
            <person name="Sittihan S."/>
            <person name="Ruangsuj P."/>
            <person name="Wanthongcharoen S."/>
            <person name="Thongpramul N."/>
            <person name="Pimmason S."/>
            <person name="Yu B."/>
            <person name="Yasawong M."/>
        </authorList>
    </citation>
    <scope>NUCLEOTIDE SEQUENCE [LARGE SCALE GENOMIC DNA]</scope>
    <source>
        <strain evidence="2 3">IM0101</strain>
    </source>
</reference>
<keyword evidence="3" id="KW-1185">Reference proteome</keyword>
<sequence>MVLSGYLGAGKTTVLNHDEMAEWRKALLEEDQAKMPGLL</sequence>
<dbReference type="InterPro" id="IPR003495">
    <property type="entry name" value="CobW/HypB/UreG_nucleotide-bd"/>
</dbReference>
<evidence type="ECO:0000313" key="3">
    <source>
        <dbReference type="Proteomes" id="UP000275076"/>
    </source>
</evidence>
<evidence type="ECO:0000313" key="2">
    <source>
        <dbReference type="EMBL" id="RSL29191.1"/>
    </source>
</evidence>
<organism evidence="2 3">
    <name type="scientific">Salibacterium salarium</name>
    <dbReference type="NCBI Taxonomy" id="284579"/>
    <lineage>
        <taxon>Bacteria</taxon>
        <taxon>Bacillati</taxon>
        <taxon>Bacillota</taxon>
        <taxon>Bacilli</taxon>
        <taxon>Bacillales</taxon>
        <taxon>Bacillaceae</taxon>
    </lineage>
</organism>
<name>A0A428MST8_9BACI</name>
<evidence type="ECO:0000259" key="1">
    <source>
        <dbReference type="Pfam" id="PF02492"/>
    </source>
</evidence>
<feature type="domain" description="CobW/HypB/UreG nucleotide-binding" evidence="1">
    <location>
        <begin position="2"/>
        <end position="31"/>
    </location>
</feature>
<dbReference type="AlphaFoldDB" id="A0A428MST8"/>
<comment type="caution">
    <text evidence="2">The sequence shown here is derived from an EMBL/GenBank/DDBJ whole genome shotgun (WGS) entry which is preliminary data.</text>
</comment>
<proteinExistence type="predicted"/>
<dbReference type="OrthoDB" id="9808822at2"/>
<dbReference type="Pfam" id="PF02492">
    <property type="entry name" value="cobW"/>
    <property type="match status" value="1"/>
</dbReference>
<dbReference type="Proteomes" id="UP000275076">
    <property type="component" value="Unassembled WGS sequence"/>
</dbReference>
<gene>
    <name evidence="2" type="ORF">D7Z54_32605</name>
</gene>
<protein>
    <recommendedName>
        <fullName evidence="1">CobW/HypB/UreG nucleotide-binding domain-containing protein</fullName>
    </recommendedName>
</protein>
<accession>A0A428MST8</accession>